<reference evidence="7" key="1">
    <citation type="submission" date="2018-05" db="EMBL/GenBank/DDBJ databases">
        <authorList>
            <person name="Lanie J.A."/>
            <person name="Ng W.-L."/>
            <person name="Kazmierczak K.M."/>
            <person name="Andrzejewski T.M."/>
            <person name="Davidsen T.M."/>
            <person name="Wayne K.J."/>
            <person name="Tettelin H."/>
            <person name="Glass J.I."/>
            <person name="Rusch D."/>
            <person name="Podicherti R."/>
            <person name="Tsui H.-C.T."/>
            <person name="Winkler M.E."/>
        </authorList>
    </citation>
    <scope>NUCLEOTIDE SEQUENCE</scope>
</reference>
<keyword evidence="4 6" id="KW-1133">Transmembrane helix</keyword>
<dbReference type="InterPro" id="IPR037272">
    <property type="entry name" value="SNS_sf"/>
</dbReference>
<dbReference type="EMBL" id="UINC01000052">
    <property type="protein sequence ID" value="SUZ48102.1"/>
    <property type="molecule type" value="Genomic_DNA"/>
</dbReference>
<evidence type="ECO:0000256" key="2">
    <source>
        <dbReference type="ARBA" id="ARBA00022448"/>
    </source>
</evidence>
<dbReference type="SUPFAM" id="SSF161070">
    <property type="entry name" value="SNF-like"/>
    <property type="match status" value="1"/>
</dbReference>
<dbReference type="AlphaFoldDB" id="A0A381N0H3"/>
<organism evidence="7">
    <name type="scientific">marine metagenome</name>
    <dbReference type="NCBI Taxonomy" id="408172"/>
    <lineage>
        <taxon>unclassified sequences</taxon>
        <taxon>metagenomes</taxon>
        <taxon>ecological metagenomes</taxon>
    </lineage>
</organism>
<evidence type="ECO:0000256" key="1">
    <source>
        <dbReference type="ARBA" id="ARBA00004141"/>
    </source>
</evidence>
<feature type="transmembrane region" description="Helical" evidence="6">
    <location>
        <begin position="12"/>
        <end position="32"/>
    </location>
</feature>
<keyword evidence="3 6" id="KW-0812">Transmembrane</keyword>
<dbReference type="PROSITE" id="PS50267">
    <property type="entry name" value="NA_NEUROTRAN_SYMP_3"/>
    <property type="match status" value="1"/>
</dbReference>
<feature type="transmembrane region" description="Helical" evidence="6">
    <location>
        <begin position="115"/>
        <end position="133"/>
    </location>
</feature>
<feature type="transmembrane region" description="Helical" evidence="6">
    <location>
        <begin position="393"/>
        <end position="414"/>
    </location>
</feature>
<dbReference type="PANTHER" id="PTHR42948">
    <property type="entry name" value="TRANSPORTER"/>
    <property type="match status" value="1"/>
</dbReference>
<name>A0A381N0H3_9ZZZZ</name>
<feature type="transmembrane region" description="Helical" evidence="6">
    <location>
        <begin position="221"/>
        <end position="245"/>
    </location>
</feature>
<evidence type="ECO:0000256" key="6">
    <source>
        <dbReference type="SAM" id="Phobius"/>
    </source>
</evidence>
<dbReference type="PANTHER" id="PTHR42948:SF1">
    <property type="entry name" value="TRANSPORTER"/>
    <property type="match status" value="1"/>
</dbReference>
<dbReference type="NCBIfam" id="NF037979">
    <property type="entry name" value="Na_transp"/>
    <property type="match status" value="1"/>
</dbReference>
<evidence type="ECO:0000256" key="5">
    <source>
        <dbReference type="ARBA" id="ARBA00023136"/>
    </source>
</evidence>
<keyword evidence="5 6" id="KW-0472">Membrane</keyword>
<keyword evidence="2" id="KW-0813">Transport</keyword>
<dbReference type="InterPro" id="IPR000175">
    <property type="entry name" value="Na/ntran_symport"/>
</dbReference>
<protein>
    <recommendedName>
        <fullName evidence="8">Transporter</fullName>
    </recommendedName>
</protein>
<proteinExistence type="predicted"/>
<gene>
    <name evidence="7" type="ORF">METZ01_LOCUS956</name>
</gene>
<accession>A0A381N0H3</accession>
<evidence type="ECO:0000313" key="7">
    <source>
        <dbReference type="EMBL" id="SUZ48102.1"/>
    </source>
</evidence>
<sequence>MAGQNGGAAFTIVYLVCILVVGLPILLGELVIGRNTQLSPVGAFNKLADKSNWKWVGFLGVASAFVILSFYGVVGGWTLRYTVYSLSGGFESLSGNADASGEVFNSFISNSINPIFWQLLFMSVCIGIIIKGVKSGIEEGSKIMMPLIIVILGILVVRGLTLDGGSEGLIFLFKPKFSDLTPSSIVLALGHAFFTLSLGMGTMLTYGSYLDKKQNLFSSAIWVILLDTAIAMLAGTAIFTIVFAMGADPSAGAGLIFVVLPTIFPQIGGGLVWGTLFFFILFMAALTSAISILEVITAYFIDEKGWSRERATLSFGGVITIVGIFCSLSLGNFNITSIFDISFFDFMDELSSKYMLPIGGALTAIFILYKWGVEAFLDEIKIGMERIKIDWELVKTISNTLFIVSALIVCLIILNEVSDLVLGISLQEMAGF</sequence>
<evidence type="ECO:0000256" key="3">
    <source>
        <dbReference type="ARBA" id="ARBA00022692"/>
    </source>
</evidence>
<evidence type="ECO:0008006" key="8">
    <source>
        <dbReference type="Google" id="ProtNLM"/>
    </source>
</evidence>
<evidence type="ECO:0000256" key="4">
    <source>
        <dbReference type="ARBA" id="ARBA00022989"/>
    </source>
</evidence>
<feature type="transmembrane region" description="Helical" evidence="6">
    <location>
        <begin position="53"/>
        <end position="74"/>
    </location>
</feature>
<dbReference type="InterPro" id="IPR047218">
    <property type="entry name" value="YocR/YhdH-like"/>
</dbReference>
<dbReference type="CDD" id="cd10336">
    <property type="entry name" value="SLC6sbd_Tyt1-Like"/>
    <property type="match status" value="1"/>
</dbReference>
<feature type="transmembrane region" description="Helical" evidence="6">
    <location>
        <begin position="313"/>
        <end position="334"/>
    </location>
</feature>
<feature type="transmembrane region" description="Helical" evidence="6">
    <location>
        <begin position="185"/>
        <end position="209"/>
    </location>
</feature>
<feature type="transmembrane region" description="Helical" evidence="6">
    <location>
        <begin position="276"/>
        <end position="301"/>
    </location>
</feature>
<feature type="transmembrane region" description="Helical" evidence="6">
    <location>
        <begin position="145"/>
        <end position="165"/>
    </location>
</feature>
<feature type="transmembrane region" description="Helical" evidence="6">
    <location>
        <begin position="354"/>
        <end position="372"/>
    </location>
</feature>
<dbReference type="GO" id="GO:0016020">
    <property type="term" value="C:membrane"/>
    <property type="evidence" value="ECO:0007669"/>
    <property type="project" value="UniProtKB-SubCell"/>
</dbReference>
<comment type="subcellular location">
    <subcellularLocation>
        <location evidence="1">Membrane</location>
        <topology evidence="1">Multi-pass membrane protein</topology>
    </subcellularLocation>
</comment>
<dbReference type="PRINTS" id="PR00176">
    <property type="entry name" value="NANEUSMPORT"/>
</dbReference>
<dbReference type="Pfam" id="PF00209">
    <property type="entry name" value="SNF"/>
    <property type="match status" value="2"/>
</dbReference>